<name>A0A6A8A643_9HYPH</name>
<feature type="transmembrane region" description="Helical" evidence="6">
    <location>
        <begin position="234"/>
        <end position="259"/>
    </location>
</feature>
<dbReference type="AlphaFoldDB" id="A0A6A8A643"/>
<keyword evidence="2 6" id="KW-0812">Transmembrane</keyword>
<feature type="transmembrane region" description="Helical" evidence="6">
    <location>
        <begin position="109"/>
        <end position="132"/>
    </location>
</feature>
<evidence type="ECO:0000256" key="2">
    <source>
        <dbReference type="ARBA" id="ARBA00022692"/>
    </source>
</evidence>
<dbReference type="Pfam" id="PF01226">
    <property type="entry name" value="Form_Nir_trans"/>
    <property type="match status" value="1"/>
</dbReference>
<keyword evidence="8" id="KW-1185">Reference proteome</keyword>
<reference evidence="7 8" key="1">
    <citation type="submission" date="2019-11" db="EMBL/GenBank/DDBJ databases">
        <title>Genome analysis of Rhizobacterium cereale a novel genus and species isolated from maize roots in North Spain.</title>
        <authorList>
            <person name="Menendez E."/>
            <person name="Flores-Felix J.D."/>
            <person name="Ramirez-Bahena M.-H."/>
            <person name="Igual J.M."/>
            <person name="Garcia-Fraile P."/>
            <person name="Peix A."/>
            <person name="Velazquez E."/>
        </authorList>
    </citation>
    <scope>NUCLEOTIDE SEQUENCE [LARGE SCALE GENOMIC DNA]</scope>
    <source>
        <strain evidence="7 8">RZME27</strain>
    </source>
</reference>
<dbReference type="PROSITE" id="PS01006">
    <property type="entry name" value="FORMATE_NITRITE_TP_2"/>
    <property type="match status" value="1"/>
</dbReference>
<comment type="caution">
    <text evidence="7">The sequence shown here is derived from an EMBL/GenBank/DDBJ whole genome shotgun (WGS) entry which is preliminary data.</text>
</comment>
<dbReference type="PROSITE" id="PS01005">
    <property type="entry name" value="FORMATE_NITRITE_TP_1"/>
    <property type="match status" value="1"/>
</dbReference>
<evidence type="ECO:0008006" key="9">
    <source>
        <dbReference type="Google" id="ProtNLM"/>
    </source>
</evidence>
<keyword evidence="4 6" id="KW-0472">Membrane</keyword>
<organism evidence="7 8">
    <name type="scientific">Endobacterium cereale</name>
    <dbReference type="NCBI Taxonomy" id="2663029"/>
    <lineage>
        <taxon>Bacteria</taxon>
        <taxon>Pseudomonadati</taxon>
        <taxon>Pseudomonadota</taxon>
        <taxon>Alphaproteobacteria</taxon>
        <taxon>Hyphomicrobiales</taxon>
        <taxon>Rhizobiaceae</taxon>
        <taxon>Endobacterium</taxon>
    </lineage>
</organism>
<dbReference type="PANTHER" id="PTHR30520">
    <property type="entry name" value="FORMATE TRANSPORTER-RELATED"/>
    <property type="match status" value="1"/>
</dbReference>
<evidence type="ECO:0000256" key="6">
    <source>
        <dbReference type="SAM" id="Phobius"/>
    </source>
</evidence>
<evidence type="ECO:0000256" key="1">
    <source>
        <dbReference type="ARBA" id="ARBA00004141"/>
    </source>
</evidence>
<accession>A0A6A8A643</accession>
<dbReference type="GO" id="GO:0015499">
    <property type="term" value="F:formate transmembrane transporter activity"/>
    <property type="evidence" value="ECO:0007669"/>
    <property type="project" value="TreeGrafter"/>
</dbReference>
<dbReference type="InterPro" id="IPR023271">
    <property type="entry name" value="Aquaporin-like"/>
</dbReference>
<evidence type="ECO:0000256" key="5">
    <source>
        <dbReference type="ARBA" id="ARBA00049660"/>
    </source>
</evidence>
<feature type="transmembrane region" description="Helical" evidence="6">
    <location>
        <begin position="32"/>
        <end position="55"/>
    </location>
</feature>
<dbReference type="Gene3D" id="1.20.1080.10">
    <property type="entry name" value="Glycerol uptake facilitator protein"/>
    <property type="match status" value="1"/>
</dbReference>
<protein>
    <recommendedName>
        <fullName evidence="9">Formate/nitrite transporter family protein</fullName>
    </recommendedName>
</protein>
<gene>
    <name evidence="7" type="ORF">GAO09_11060</name>
</gene>
<dbReference type="GO" id="GO:0005886">
    <property type="term" value="C:plasma membrane"/>
    <property type="evidence" value="ECO:0007669"/>
    <property type="project" value="TreeGrafter"/>
</dbReference>
<dbReference type="EMBL" id="WIXI01000041">
    <property type="protein sequence ID" value="MQY46583.1"/>
    <property type="molecule type" value="Genomic_DNA"/>
</dbReference>
<comment type="subcellular location">
    <subcellularLocation>
        <location evidence="1">Membrane</location>
        <topology evidence="1">Multi-pass membrane protein</topology>
    </subcellularLocation>
</comment>
<dbReference type="PANTHER" id="PTHR30520:SF6">
    <property type="entry name" value="FORMATE_NITRATE FAMILY TRANSPORTER (EUROFUNG)"/>
    <property type="match status" value="1"/>
</dbReference>
<evidence type="ECO:0000313" key="7">
    <source>
        <dbReference type="EMBL" id="MQY46583.1"/>
    </source>
</evidence>
<proteinExistence type="inferred from homology"/>
<feature type="transmembrane region" description="Helical" evidence="6">
    <location>
        <begin position="159"/>
        <end position="181"/>
    </location>
</feature>
<evidence type="ECO:0000256" key="4">
    <source>
        <dbReference type="ARBA" id="ARBA00023136"/>
    </source>
</evidence>
<comment type="similarity">
    <text evidence="5">Belongs to the FNT transporter (TC 1.A.16) family.</text>
</comment>
<dbReference type="InterPro" id="IPR000292">
    <property type="entry name" value="For/NO2_transpt"/>
</dbReference>
<dbReference type="RefSeq" id="WP_153354072.1">
    <property type="nucleotide sequence ID" value="NZ_JAYKOO010000006.1"/>
</dbReference>
<sequence length="269" mass="26825">MTGTASLPQPDELYGNIFDACQDKANLPFSKMVVLGTLAGIYIGLGGLFATVALAGAGEIAFGAGQVLSGMVFSLGLALVLIAGAELFTGNTLMLGPVAAKRIPLTRAISALSVVYVANFAGAILLAGVAAVSGLHEAGDGAVGRAALELAETKTAKNFATTVASGVLANLLVCLAVWLAYAAQSAAGKIIGLVLPVTAFVAAGLEHSIANMYLLSYAYLAQGLIDQGATLVSLSAIAANLLPATIGNILGGAFIALAYHAAYGNSAKA</sequence>
<dbReference type="Proteomes" id="UP000435138">
    <property type="component" value="Unassembled WGS sequence"/>
</dbReference>
<feature type="transmembrane region" description="Helical" evidence="6">
    <location>
        <begin position="67"/>
        <end position="88"/>
    </location>
</feature>
<evidence type="ECO:0000313" key="8">
    <source>
        <dbReference type="Proteomes" id="UP000435138"/>
    </source>
</evidence>
<feature type="transmembrane region" description="Helical" evidence="6">
    <location>
        <begin position="193"/>
        <end position="214"/>
    </location>
</feature>
<evidence type="ECO:0000256" key="3">
    <source>
        <dbReference type="ARBA" id="ARBA00022989"/>
    </source>
</evidence>
<dbReference type="InterPro" id="IPR024002">
    <property type="entry name" value="For/NO2_transpt_CS"/>
</dbReference>
<keyword evidence="3 6" id="KW-1133">Transmembrane helix</keyword>